<evidence type="ECO:0000313" key="4">
    <source>
        <dbReference type="EMBL" id="THZ80174.1"/>
    </source>
</evidence>
<sequence length="346" mass="39330">MARLPQQAWSSFIKIYHQLLPSVQHSSVHQQVIFVILIIKIQISATARKRKEDKIFWPGQWNGSSLPLSATLNSHRSGFIPVTTRKESPPRSQQRAEAQAFHDLALFLPPLGEGSFPAPNNEQKRERSTLRPWFLPQIETDPPLLPTTSITNVVKVHYSKPQPCQHIMDPVVNLDQMMDAMDDPDLRPLRWIIITILILFAFLHITCTTILLSGIPNRVDSHDLKEWLDKSSFGHCDFSYLRIDFSTELNVGYAFVNFTHPEHITNFVNAKVGKPWSLYGSTKRCEVSCATIQGIDCLLAKFRNSVIMEGAASCRPKLWYHHESDVQPDNRHRGGCFVPPQALVPP</sequence>
<evidence type="ECO:0000256" key="2">
    <source>
        <dbReference type="SAM" id="Phobius"/>
    </source>
</evidence>
<dbReference type="Proteomes" id="UP000310039">
    <property type="component" value="Unassembled WGS sequence"/>
</dbReference>
<reference evidence="4 5" key="1">
    <citation type="submission" date="2018-10" db="EMBL/GenBank/DDBJ databases">
        <title>Fifty Aureobasidium pullulans genomes reveal a recombining polyextremotolerant generalist.</title>
        <authorList>
            <person name="Gostincar C."/>
            <person name="Turk M."/>
            <person name="Zajc J."/>
            <person name="Gunde-Cimerman N."/>
        </authorList>
    </citation>
    <scope>NUCLEOTIDE SEQUENCE [LARGE SCALE GENOMIC DNA]</scope>
    <source>
        <strain evidence="4 5">EXF-3403</strain>
    </source>
</reference>
<dbReference type="Pfam" id="PF04059">
    <property type="entry name" value="RRM_2"/>
    <property type="match status" value="1"/>
</dbReference>
<proteinExistence type="predicted"/>
<dbReference type="InterPro" id="IPR035979">
    <property type="entry name" value="RBD_domain_sf"/>
</dbReference>
<protein>
    <recommendedName>
        <fullName evidence="3">RRM domain-containing protein</fullName>
    </recommendedName>
</protein>
<dbReference type="SMART" id="SM00360">
    <property type="entry name" value="RRM"/>
    <property type="match status" value="1"/>
</dbReference>
<keyword evidence="1" id="KW-0694">RNA-binding</keyword>
<dbReference type="AlphaFoldDB" id="A0A4S9XQ03"/>
<feature type="transmembrane region" description="Helical" evidence="2">
    <location>
        <begin position="191"/>
        <end position="215"/>
    </location>
</feature>
<dbReference type="GO" id="GO:0003723">
    <property type="term" value="F:RNA binding"/>
    <property type="evidence" value="ECO:0007669"/>
    <property type="project" value="UniProtKB-UniRule"/>
</dbReference>
<dbReference type="PROSITE" id="PS50102">
    <property type="entry name" value="RRM"/>
    <property type="match status" value="1"/>
</dbReference>
<dbReference type="InterPro" id="IPR012677">
    <property type="entry name" value="Nucleotide-bd_a/b_plait_sf"/>
</dbReference>
<dbReference type="EMBL" id="QZBT01000136">
    <property type="protein sequence ID" value="THZ80174.1"/>
    <property type="molecule type" value="Genomic_DNA"/>
</dbReference>
<keyword evidence="2" id="KW-0812">Transmembrane</keyword>
<accession>A0A4S9XQ03</accession>
<keyword evidence="2" id="KW-0472">Membrane</keyword>
<keyword evidence="2" id="KW-1133">Transmembrane helix</keyword>
<evidence type="ECO:0000259" key="3">
    <source>
        <dbReference type="PROSITE" id="PS50102"/>
    </source>
</evidence>
<dbReference type="Gene3D" id="3.30.70.330">
    <property type="match status" value="1"/>
</dbReference>
<organism evidence="4 5">
    <name type="scientific">Aureobasidium pullulans</name>
    <name type="common">Black yeast</name>
    <name type="synonym">Pullularia pullulans</name>
    <dbReference type="NCBI Taxonomy" id="5580"/>
    <lineage>
        <taxon>Eukaryota</taxon>
        <taxon>Fungi</taxon>
        <taxon>Dikarya</taxon>
        <taxon>Ascomycota</taxon>
        <taxon>Pezizomycotina</taxon>
        <taxon>Dothideomycetes</taxon>
        <taxon>Dothideomycetidae</taxon>
        <taxon>Dothideales</taxon>
        <taxon>Saccotheciaceae</taxon>
        <taxon>Aureobasidium</taxon>
    </lineage>
</organism>
<evidence type="ECO:0000313" key="5">
    <source>
        <dbReference type="Proteomes" id="UP000310039"/>
    </source>
</evidence>
<comment type="caution">
    <text evidence="4">The sequence shown here is derived from an EMBL/GenBank/DDBJ whole genome shotgun (WGS) entry which is preliminary data.</text>
</comment>
<dbReference type="InterPro" id="IPR000504">
    <property type="entry name" value="RRM_dom"/>
</dbReference>
<feature type="domain" description="RRM" evidence="3">
    <location>
        <begin position="208"/>
        <end position="292"/>
    </location>
</feature>
<dbReference type="InterPro" id="IPR007201">
    <property type="entry name" value="Mei2-like_Rrm_C"/>
</dbReference>
<dbReference type="SUPFAM" id="SSF54928">
    <property type="entry name" value="RNA-binding domain, RBD"/>
    <property type="match status" value="1"/>
</dbReference>
<evidence type="ECO:0000256" key="1">
    <source>
        <dbReference type="PROSITE-ProRule" id="PRU00176"/>
    </source>
</evidence>
<gene>
    <name evidence="4" type="ORF">D6C84_07646</name>
</gene>
<name>A0A4S9XQ03_AURPU</name>